<dbReference type="PaxDb" id="67767-A0A0J7KL23"/>
<dbReference type="OrthoDB" id="6776738at2759"/>
<protein>
    <submittedName>
        <fullName evidence="1">Uncharacterized protein</fullName>
    </submittedName>
</protein>
<dbReference type="STRING" id="67767.A0A0J7KL23"/>
<accession>A0A0J7KL23</accession>
<evidence type="ECO:0000313" key="1">
    <source>
        <dbReference type="EMBL" id="KMQ90949.1"/>
    </source>
</evidence>
<dbReference type="AlphaFoldDB" id="A0A0J7KL23"/>
<reference evidence="1 2" key="1">
    <citation type="submission" date="2015-04" db="EMBL/GenBank/DDBJ databases">
        <title>Lasius niger genome sequencing.</title>
        <authorList>
            <person name="Konorov E.A."/>
            <person name="Nikitin M.A."/>
            <person name="Kirill M.V."/>
            <person name="Chang P."/>
        </authorList>
    </citation>
    <scope>NUCLEOTIDE SEQUENCE [LARGE SCALE GENOMIC DNA]</scope>
    <source>
        <tissue evidence="1">Whole</tissue>
    </source>
</reference>
<sequence length="762" mass="87251">MEMENTKFALYAPKIPELTEIKSPNIVPAYTMINVKRASSLTLSLQKCLKKWKQLFECDINEIVKNWEPTLVLRLLITAGEYSRLYRYEDCEAEAWTLAYRLATEIDDYHTIIYVTGRCISLRQIDYNWIAVAKEYAIKHKDSKDKNVTDAIAMFWISLADLYFECGKYDDAKQLLAEARSLPGISFFGKSQTDYLFSYDVLFTTTVNLSVRINSLLSFRGISPDLVRHLKSAQSLGAVLRVAELLKSLCYIDLSRSQLNDCEVKLQGLEHMLGIETFHSSMNVKPVKQTSSAYLAVTPTKIVNDPIRDIPQHSASPVLGKRVFDLPKFTLHTNCDCYMCGNVSYQYLVFAATYIRAQLYALQNQATIALDHFYGAFEIRQKLFKEEESALPENWPDDEIGVKRFSWQARFYIVDYIHLLIDFCYFLKTNVTSRQQNAFDVANLAIDICRRYKLEGHPVYVSARELELDNDFQPLLESSGCSIPQPYDIDVTSYAEVPTNSNVCVTPSVQNHHSKKPLSIRRRRSPIALKITKINMVWSDDEDDDSSSPPLITRAARKSKLQNAKLITRKILEEDLSDDVNSNMKDSVPIITKSEHDLNEDGDSTQRKSIKDIMIKVAPLVPDISQTLMDLIDESNVPATMENIDELIEKVKSLKINSSTTLRRKNFSDKTKLTAVDYNKNVNRALELLKNIEINEKADETPFTPTKVDKQIQDLKTPHHEKKFFKTGILKQTIENAKLNINEMHNTRTTRSSVRKAKKKEL</sequence>
<comment type="caution">
    <text evidence="1">The sequence shown here is derived from an EMBL/GenBank/DDBJ whole genome shotgun (WGS) entry which is preliminary data.</text>
</comment>
<gene>
    <name evidence="1" type="ORF">RF55_9237</name>
</gene>
<name>A0A0J7KL23_LASNI</name>
<evidence type="ECO:0000313" key="2">
    <source>
        <dbReference type="Proteomes" id="UP000036403"/>
    </source>
</evidence>
<keyword evidence="2" id="KW-1185">Reference proteome</keyword>
<organism evidence="1 2">
    <name type="scientific">Lasius niger</name>
    <name type="common">Black garden ant</name>
    <dbReference type="NCBI Taxonomy" id="67767"/>
    <lineage>
        <taxon>Eukaryota</taxon>
        <taxon>Metazoa</taxon>
        <taxon>Ecdysozoa</taxon>
        <taxon>Arthropoda</taxon>
        <taxon>Hexapoda</taxon>
        <taxon>Insecta</taxon>
        <taxon>Pterygota</taxon>
        <taxon>Neoptera</taxon>
        <taxon>Endopterygota</taxon>
        <taxon>Hymenoptera</taxon>
        <taxon>Apocrita</taxon>
        <taxon>Aculeata</taxon>
        <taxon>Formicoidea</taxon>
        <taxon>Formicidae</taxon>
        <taxon>Formicinae</taxon>
        <taxon>Lasius</taxon>
        <taxon>Lasius</taxon>
    </lineage>
</organism>
<proteinExistence type="predicted"/>
<dbReference type="EMBL" id="LBMM01006083">
    <property type="protein sequence ID" value="KMQ90949.1"/>
    <property type="molecule type" value="Genomic_DNA"/>
</dbReference>
<dbReference type="Proteomes" id="UP000036403">
    <property type="component" value="Unassembled WGS sequence"/>
</dbReference>